<dbReference type="SUPFAM" id="SSF53756">
    <property type="entry name" value="UDP-Glycosyltransferase/glycogen phosphorylase"/>
    <property type="match status" value="1"/>
</dbReference>
<dbReference type="InterPro" id="IPR050194">
    <property type="entry name" value="Glycosyltransferase_grp1"/>
</dbReference>
<dbReference type="InterPro" id="IPR028098">
    <property type="entry name" value="Glyco_trans_4-like_N"/>
</dbReference>
<evidence type="ECO:0000259" key="2">
    <source>
        <dbReference type="Pfam" id="PF13439"/>
    </source>
</evidence>
<evidence type="ECO:0000313" key="3">
    <source>
        <dbReference type="EMBL" id="MDN4600415.1"/>
    </source>
</evidence>
<dbReference type="PANTHER" id="PTHR45947">
    <property type="entry name" value="SULFOQUINOVOSYL TRANSFERASE SQD2"/>
    <property type="match status" value="1"/>
</dbReference>
<organism evidence="3 4">
    <name type="scientific">Paenibacillus vandeheii</name>
    <dbReference type="NCBI Taxonomy" id="3035917"/>
    <lineage>
        <taxon>Bacteria</taxon>
        <taxon>Bacillati</taxon>
        <taxon>Bacillota</taxon>
        <taxon>Bacilli</taxon>
        <taxon>Bacillales</taxon>
        <taxon>Paenibacillaceae</taxon>
        <taxon>Paenibacillus</taxon>
    </lineage>
</organism>
<dbReference type="PANTHER" id="PTHR45947:SF13">
    <property type="entry name" value="TRANSFERASE"/>
    <property type="match status" value="1"/>
</dbReference>
<dbReference type="CDD" id="cd03823">
    <property type="entry name" value="GT4_ExpE7-like"/>
    <property type="match status" value="1"/>
</dbReference>
<dbReference type="Pfam" id="PF00534">
    <property type="entry name" value="Glycos_transf_1"/>
    <property type="match status" value="1"/>
</dbReference>
<evidence type="ECO:0000313" key="4">
    <source>
        <dbReference type="Proteomes" id="UP001174205"/>
    </source>
</evidence>
<reference evidence="3" key="1">
    <citation type="submission" date="2023-03" db="EMBL/GenBank/DDBJ databases">
        <title>MT1 and MT2 Draft Genomes of Novel Species.</title>
        <authorList>
            <person name="Venkateswaran K."/>
        </authorList>
    </citation>
    <scope>NUCLEOTIDE SEQUENCE</scope>
    <source>
        <strain evidence="3">F6_3S_P_1C</strain>
    </source>
</reference>
<name>A0ABT8J5Q3_9BACL</name>
<dbReference type="EMBL" id="JAROCD010000002">
    <property type="protein sequence ID" value="MDN4600415.1"/>
    <property type="molecule type" value="Genomic_DNA"/>
</dbReference>
<proteinExistence type="predicted"/>
<gene>
    <name evidence="3" type="ORF">P5G61_04175</name>
</gene>
<comment type="caution">
    <text evidence="3">The sequence shown here is derived from an EMBL/GenBank/DDBJ whole genome shotgun (WGS) entry which is preliminary data.</text>
</comment>
<sequence length="397" mass="44623">MTKILIAHSLYSPNIIGGAEISTQILAQTLNRHYEVQVMTVGEHNDRIVHSDIVNGINVIRLPYNNRYWLGDGGKQVSVPSKILWRIQDVFNVKQYHHVKEYLVKESPALIHTHNLPGLSLAVWRAAHELNIPIVHTLHDFSLIDPIKVSAYSKVYRIISRKFSRMASAVIGVSNHILGSHTSLGLFENASKHVVHNIVDTDAYANELYEKKKVNTDGPFQIGYFGQLTEVKGVHYLIEAIKALDADVVSKLCIFGDGPMLNSLKQSAAADNRIEFKGKIPKSEVMKQMAAMDLTIVPSTWDEPFGLVVIESYQVGTPVYASRVGGMSEILLDTDEFSFSPYSSEAISQSILKYYHMGEQKKVELKERCNQYSQTFNEAYLRKKHADIYDKLIGYGG</sequence>
<feature type="domain" description="Glycosyltransferase subfamily 4-like N-terminal" evidence="2">
    <location>
        <begin position="16"/>
        <end position="202"/>
    </location>
</feature>
<accession>A0ABT8J5Q3</accession>
<dbReference type="Gene3D" id="3.40.50.2000">
    <property type="entry name" value="Glycogen Phosphorylase B"/>
    <property type="match status" value="2"/>
</dbReference>
<dbReference type="Pfam" id="PF13439">
    <property type="entry name" value="Glyco_transf_4"/>
    <property type="match status" value="1"/>
</dbReference>
<protein>
    <submittedName>
        <fullName evidence="3">Glycosyltransferase family 4 protein</fullName>
    </submittedName>
</protein>
<evidence type="ECO:0000259" key="1">
    <source>
        <dbReference type="Pfam" id="PF00534"/>
    </source>
</evidence>
<keyword evidence="4" id="KW-1185">Reference proteome</keyword>
<dbReference type="InterPro" id="IPR001296">
    <property type="entry name" value="Glyco_trans_1"/>
</dbReference>
<feature type="domain" description="Glycosyl transferase family 1" evidence="1">
    <location>
        <begin position="210"/>
        <end position="373"/>
    </location>
</feature>
<dbReference type="Proteomes" id="UP001174205">
    <property type="component" value="Unassembled WGS sequence"/>
</dbReference>